<comment type="caution">
    <text evidence="2">The sequence shown here is derived from an EMBL/GenBank/DDBJ whole genome shotgun (WGS) entry which is preliminary data.</text>
</comment>
<dbReference type="InterPro" id="IPR027417">
    <property type="entry name" value="P-loop_NTPase"/>
</dbReference>
<evidence type="ECO:0000313" key="2">
    <source>
        <dbReference type="EMBL" id="MDV7135408.1"/>
    </source>
</evidence>
<evidence type="ECO:0000256" key="1">
    <source>
        <dbReference type="SAM" id="MobiDB-lite"/>
    </source>
</evidence>
<sequence>MSTDDAVKAEPPESAEPSEMADAESWLLDEIVNDPQALMDADVQVAARKQEVAERARYLRAAEGWKPPTPSAEIVVELAKNLPPVEYVVEDLAPKGSNVLLVAEAKAGKTTLVMNLVTAMVQGEKFLGRYAVDAVPEGSSITYLNFELDEAMALGWLRAMLLDADPAGFKRRLFVDHWKGYTLPLPADHVEDYIVEQLLERGSKVLVIDPYGAAINHEENNNDDIRAWTNAIDRIARRAELAIVIIAAHSGSTSVGASEPRVRGGYRLEDWMSVKWSYTHGGEINELPPDNMRYLSARGRDVAVPQFAVDYEPSTRRLNVAAGGLSKQDNQIEQNALRAYHAMVAYRFNESQNGVPDDQISLNAGDLAKEAKVNPTGKLSGPFTRGRKLAVERGWLVETKLGNSKIYSVGEVSPDRIKAPAYRGADD</sequence>
<evidence type="ECO:0000313" key="3">
    <source>
        <dbReference type="Proteomes" id="UP001185792"/>
    </source>
</evidence>
<reference evidence="2 3" key="1">
    <citation type="submission" date="2023-10" db="EMBL/GenBank/DDBJ databases">
        <title>Development of a sustainable strategy for remediation of hydrocarbon-contaminated territories based on the waste exchange concept.</title>
        <authorList>
            <person name="Krivoruchko A."/>
        </authorList>
    </citation>
    <scope>NUCLEOTIDE SEQUENCE [LARGE SCALE GENOMIC DNA]</scope>
    <source>
        <strain evidence="2 3">IEGM 1236</strain>
    </source>
</reference>
<organism evidence="2 3">
    <name type="scientific">Williamsia marianensis</name>
    <dbReference type="NCBI Taxonomy" id="85044"/>
    <lineage>
        <taxon>Bacteria</taxon>
        <taxon>Bacillati</taxon>
        <taxon>Actinomycetota</taxon>
        <taxon>Actinomycetes</taxon>
        <taxon>Mycobacteriales</taxon>
        <taxon>Nocardiaceae</taxon>
        <taxon>Williamsia</taxon>
    </lineage>
</organism>
<dbReference type="Pfam" id="PF13481">
    <property type="entry name" value="AAA_25"/>
    <property type="match status" value="1"/>
</dbReference>
<dbReference type="SUPFAM" id="SSF52540">
    <property type="entry name" value="P-loop containing nucleoside triphosphate hydrolases"/>
    <property type="match status" value="1"/>
</dbReference>
<feature type="region of interest" description="Disordered" evidence="1">
    <location>
        <begin position="1"/>
        <end position="22"/>
    </location>
</feature>
<keyword evidence="3" id="KW-1185">Reference proteome</keyword>
<dbReference type="Gene3D" id="3.40.50.300">
    <property type="entry name" value="P-loop containing nucleotide triphosphate hydrolases"/>
    <property type="match status" value="1"/>
</dbReference>
<dbReference type="RefSeq" id="WP_317713867.1">
    <property type="nucleotide sequence ID" value="NZ_JAWLUM010000003.1"/>
</dbReference>
<feature type="compositionally biased region" description="Basic and acidic residues" evidence="1">
    <location>
        <begin position="1"/>
        <end position="11"/>
    </location>
</feature>
<proteinExistence type="predicted"/>
<protein>
    <submittedName>
        <fullName evidence="2">AAA family ATPase</fullName>
    </submittedName>
</protein>
<dbReference type="EMBL" id="JAWLUM010000003">
    <property type="protein sequence ID" value="MDV7135408.1"/>
    <property type="molecule type" value="Genomic_DNA"/>
</dbReference>
<dbReference type="Proteomes" id="UP001185792">
    <property type="component" value="Unassembled WGS sequence"/>
</dbReference>
<name>A0ABU4EVX7_WILMA</name>
<accession>A0ABU4EVX7</accession>
<gene>
    <name evidence="2" type="ORF">R4198_17035</name>
</gene>